<dbReference type="GO" id="GO:0036064">
    <property type="term" value="C:ciliary basal body"/>
    <property type="evidence" value="ECO:0007669"/>
    <property type="project" value="InterPro"/>
</dbReference>
<name>A0A8K0KJ35_LADFU</name>
<evidence type="ECO:0000313" key="1">
    <source>
        <dbReference type="EMBL" id="KAG8235223.1"/>
    </source>
</evidence>
<dbReference type="AlphaFoldDB" id="A0A8K0KJ35"/>
<dbReference type="GO" id="GO:0005814">
    <property type="term" value="C:centriole"/>
    <property type="evidence" value="ECO:0007669"/>
    <property type="project" value="TreeGrafter"/>
</dbReference>
<feature type="non-terminal residue" evidence="1">
    <location>
        <position position="396"/>
    </location>
</feature>
<reference evidence="1" key="2">
    <citation type="submission" date="2017-10" db="EMBL/GenBank/DDBJ databases">
        <title>Ladona fulva Genome sequencing and assembly.</title>
        <authorList>
            <person name="Murali S."/>
            <person name="Richards S."/>
            <person name="Bandaranaike D."/>
            <person name="Bellair M."/>
            <person name="Blankenburg K."/>
            <person name="Chao H."/>
            <person name="Dinh H."/>
            <person name="Doddapaneni H."/>
            <person name="Dugan-Rocha S."/>
            <person name="Elkadiri S."/>
            <person name="Gnanaolivu R."/>
            <person name="Hernandez B."/>
            <person name="Skinner E."/>
            <person name="Javaid M."/>
            <person name="Lee S."/>
            <person name="Li M."/>
            <person name="Ming W."/>
            <person name="Munidasa M."/>
            <person name="Muniz J."/>
            <person name="Nguyen L."/>
            <person name="Hughes D."/>
            <person name="Osuji N."/>
            <person name="Pu L.-L."/>
            <person name="Puazo M."/>
            <person name="Qu C."/>
            <person name="Quiroz J."/>
            <person name="Raj R."/>
            <person name="Weissenberger G."/>
            <person name="Xin Y."/>
            <person name="Zou X."/>
            <person name="Han Y."/>
            <person name="Worley K."/>
            <person name="Muzny D."/>
            <person name="Gibbs R."/>
        </authorList>
    </citation>
    <scope>NUCLEOTIDE SEQUENCE</scope>
    <source>
        <strain evidence="1">Sampled in the wild</strain>
    </source>
</reference>
<reference evidence="1" key="1">
    <citation type="submission" date="2013-04" db="EMBL/GenBank/DDBJ databases">
        <authorList>
            <person name="Qu J."/>
            <person name="Murali S.C."/>
            <person name="Bandaranaike D."/>
            <person name="Bellair M."/>
            <person name="Blankenburg K."/>
            <person name="Chao H."/>
            <person name="Dinh H."/>
            <person name="Doddapaneni H."/>
            <person name="Downs B."/>
            <person name="Dugan-Rocha S."/>
            <person name="Elkadiri S."/>
            <person name="Gnanaolivu R.D."/>
            <person name="Hernandez B."/>
            <person name="Javaid M."/>
            <person name="Jayaseelan J.C."/>
            <person name="Lee S."/>
            <person name="Li M."/>
            <person name="Ming W."/>
            <person name="Munidasa M."/>
            <person name="Muniz J."/>
            <person name="Nguyen L."/>
            <person name="Ongeri F."/>
            <person name="Osuji N."/>
            <person name="Pu L.-L."/>
            <person name="Puazo M."/>
            <person name="Qu C."/>
            <person name="Quiroz J."/>
            <person name="Raj R."/>
            <person name="Weissenberger G."/>
            <person name="Xin Y."/>
            <person name="Zou X."/>
            <person name="Han Y."/>
            <person name="Richards S."/>
            <person name="Worley K."/>
            <person name="Muzny D."/>
            <person name="Gibbs R."/>
        </authorList>
    </citation>
    <scope>NUCLEOTIDE SEQUENCE</scope>
    <source>
        <strain evidence="1">Sampled in the wild</strain>
    </source>
</reference>
<dbReference type="GO" id="GO:0005813">
    <property type="term" value="C:centrosome"/>
    <property type="evidence" value="ECO:0007669"/>
    <property type="project" value="InterPro"/>
</dbReference>
<dbReference type="GO" id="GO:0010457">
    <property type="term" value="P:centriole-centriole cohesion"/>
    <property type="evidence" value="ECO:0007669"/>
    <property type="project" value="TreeGrafter"/>
</dbReference>
<sequence>MKNVAHWNSKVRKDLSQMEVVYHCVLRAIILFYDEKAFRIDAAHLLCLLLFSDYILVLIPTPSPNASANSLSLPYILSQNVHIPFPCSSHWRTSHHSITSPLSPSLMPERDNPLPEGIPTWKGSERFKERLPWQGLIRLQGSWEWYGGELLLNVGKRKSHAAMENEDLEELCQPFPSLLQMSSSEINDLKATDIISSCRSQLFDIQNATTHASVEKALNTLRGYVSIWNIMLAEGGKMMETKWDASLPPWNGTLGRFLLRSPANHQDSELLIQVCSFLQIAEEGQAASHILEKKDKNGMKHNWLEELLQNSTTLQPLLCPFNPSSSGFPDTVCFTQEAFDGCPSRRAVCREVLSLIREIAGKGEIAKDDQKIGWAHAIYFIAQSLQFGDAEHFYDL</sequence>
<dbReference type="PANTHER" id="PTHR31691">
    <property type="entry name" value="ROTATIN"/>
    <property type="match status" value="1"/>
</dbReference>
<keyword evidence="2" id="KW-1185">Reference proteome</keyword>
<dbReference type="InterPro" id="IPR030791">
    <property type="entry name" value="Rotatin"/>
</dbReference>
<comment type="caution">
    <text evidence="1">The sequence shown here is derived from an EMBL/GenBank/DDBJ whole genome shotgun (WGS) entry which is preliminary data.</text>
</comment>
<proteinExistence type="predicted"/>
<dbReference type="GO" id="GO:0007099">
    <property type="term" value="P:centriole replication"/>
    <property type="evidence" value="ECO:0007669"/>
    <property type="project" value="TreeGrafter"/>
</dbReference>
<protein>
    <submittedName>
        <fullName evidence="1">Uncharacterized protein</fullName>
    </submittedName>
</protein>
<gene>
    <name evidence="1" type="ORF">J437_LFUL015915</name>
</gene>
<evidence type="ECO:0000313" key="2">
    <source>
        <dbReference type="Proteomes" id="UP000792457"/>
    </source>
</evidence>
<organism evidence="1 2">
    <name type="scientific">Ladona fulva</name>
    <name type="common">Scarce chaser dragonfly</name>
    <name type="synonym">Libellula fulva</name>
    <dbReference type="NCBI Taxonomy" id="123851"/>
    <lineage>
        <taxon>Eukaryota</taxon>
        <taxon>Metazoa</taxon>
        <taxon>Ecdysozoa</taxon>
        <taxon>Arthropoda</taxon>
        <taxon>Hexapoda</taxon>
        <taxon>Insecta</taxon>
        <taxon>Pterygota</taxon>
        <taxon>Palaeoptera</taxon>
        <taxon>Odonata</taxon>
        <taxon>Epiprocta</taxon>
        <taxon>Anisoptera</taxon>
        <taxon>Libelluloidea</taxon>
        <taxon>Libellulidae</taxon>
        <taxon>Ladona</taxon>
    </lineage>
</organism>
<dbReference type="OrthoDB" id="428850at2759"/>
<dbReference type="PANTHER" id="PTHR31691:SF1">
    <property type="entry name" value="ROTATIN"/>
    <property type="match status" value="1"/>
</dbReference>
<dbReference type="Proteomes" id="UP000792457">
    <property type="component" value="Unassembled WGS sequence"/>
</dbReference>
<dbReference type="EMBL" id="KZ308890">
    <property type="protein sequence ID" value="KAG8235223.1"/>
    <property type="molecule type" value="Genomic_DNA"/>
</dbReference>
<accession>A0A8K0KJ35</accession>
<dbReference type="GO" id="GO:0032053">
    <property type="term" value="P:ciliary basal body organization"/>
    <property type="evidence" value="ECO:0007669"/>
    <property type="project" value="TreeGrafter"/>
</dbReference>